<dbReference type="Pfam" id="PF03389">
    <property type="entry name" value="MobA_MobL"/>
    <property type="match status" value="1"/>
</dbReference>
<dbReference type="NCBIfam" id="TIGR02768">
    <property type="entry name" value="TraA_Ti"/>
    <property type="match status" value="1"/>
</dbReference>
<dbReference type="OrthoDB" id="1826980at2"/>
<dbReference type="InterPro" id="IPR005053">
    <property type="entry name" value="MobA_MobL"/>
</dbReference>
<feature type="compositionally biased region" description="Basic and acidic residues" evidence="3">
    <location>
        <begin position="858"/>
        <end position="870"/>
    </location>
</feature>
<dbReference type="InterPro" id="IPR014136">
    <property type="entry name" value="TraA_Ti"/>
</dbReference>
<evidence type="ECO:0000256" key="2">
    <source>
        <dbReference type="ARBA" id="ARBA00022971"/>
    </source>
</evidence>
<keyword evidence="2" id="KW-0184">Conjugation</keyword>
<reference evidence="5 6" key="1">
    <citation type="submission" date="2018-05" db="EMBL/GenBank/DDBJ databases">
        <authorList>
            <person name="Lanie J.A."/>
            <person name="Ng W.-L."/>
            <person name="Kazmierczak K.M."/>
            <person name="Andrzejewski T.M."/>
            <person name="Davidsen T.M."/>
            <person name="Wayne K.J."/>
            <person name="Tettelin H."/>
            <person name="Glass J.I."/>
            <person name="Rusch D."/>
            <person name="Podicherti R."/>
            <person name="Tsui H.-C.T."/>
            <person name="Winkler M.E."/>
        </authorList>
    </citation>
    <scope>NUCLEOTIDE SEQUENCE [LARGE SCALE GENOMIC DNA]</scope>
    <source>
        <strain evidence="5 6">BUT-10</strain>
    </source>
</reference>
<evidence type="ECO:0000313" key="6">
    <source>
        <dbReference type="Proteomes" id="UP000249524"/>
    </source>
</evidence>
<accession>A0A328BSA2</accession>
<organism evidence="5 6">
    <name type="scientific">Phenylobacterium kunshanense</name>
    <dbReference type="NCBI Taxonomy" id="1445034"/>
    <lineage>
        <taxon>Bacteria</taxon>
        <taxon>Pseudomonadati</taxon>
        <taxon>Pseudomonadota</taxon>
        <taxon>Alphaproteobacteria</taxon>
        <taxon>Caulobacterales</taxon>
        <taxon>Caulobacteraceae</taxon>
        <taxon>Phenylobacterium</taxon>
    </lineage>
</organism>
<evidence type="ECO:0000256" key="3">
    <source>
        <dbReference type="SAM" id="MobiDB-lite"/>
    </source>
</evidence>
<dbReference type="SUPFAM" id="SSF52540">
    <property type="entry name" value="P-loop containing nucleoside triphosphate hydrolases"/>
    <property type="match status" value="2"/>
</dbReference>
<dbReference type="InterPro" id="IPR051055">
    <property type="entry name" value="PIF1_helicase"/>
</dbReference>
<dbReference type="Gene3D" id="3.30.930.30">
    <property type="match status" value="1"/>
</dbReference>
<dbReference type="PANTHER" id="PTHR47642:SF5">
    <property type="entry name" value="ATP-DEPENDENT DNA HELICASE"/>
    <property type="match status" value="1"/>
</dbReference>
<protein>
    <submittedName>
        <fullName evidence="5">Ti-type conjugative transfer relaxase TraA</fullName>
    </submittedName>
</protein>
<dbReference type="CDD" id="cd17933">
    <property type="entry name" value="DEXSc_RecD-like"/>
    <property type="match status" value="1"/>
</dbReference>
<dbReference type="Proteomes" id="UP000249524">
    <property type="component" value="Unassembled WGS sequence"/>
</dbReference>
<dbReference type="NCBIfam" id="NF041496">
    <property type="entry name" value="MobQ"/>
    <property type="match status" value="1"/>
</dbReference>
<gene>
    <name evidence="5" type="primary">traA</name>
    <name evidence="5" type="ORF">DJ019_01590</name>
</gene>
<dbReference type="AlphaFoldDB" id="A0A328BSA2"/>
<keyword evidence="6" id="KW-1185">Reference proteome</keyword>
<dbReference type="CDD" id="cd18809">
    <property type="entry name" value="SF1_C_RecD"/>
    <property type="match status" value="1"/>
</dbReference>
<feature type="region of interest" description="Disordered" evidence="3">
    <location>
        <begin position="850"/>
        <end position="870"/>
    </location>
</feature>
<dbReference type="Gene3D" id="3.40.50.300">
    <property type="entry name" value="P-loop containing nucleotide triphosphate hydrolases"/>
    <property type="match status" value="2"/>
</dbReference>
<feature type="domain" description="MobA/MobL protein" evidence="4">
    <location>
        <begin position="18"/>
        <end position="212"/>
    </location>
</feature>
<dbReference type="PANTHER" id="PTHR47642">
    <property type="entry name" value="ATP-DEPENDENT DNA HELICASE"/>
    <property type="match status" value="1"/>
</dbReference>
<comment type="similarity">
    <text evidence="1">Belongs to the MobA/MobL family.</text>
</comment>
<evidence type="ECO:0000313" key="5">
    <source>
        <dbReference type="EMBL" id="RAK68734.1"/>
    </source>
</evidence>
<evidence type="ECO:0000259" key="4">
    <source>
        <dbReference type="Pfam" id="PF03389"/>
    </source>
</evidence>
<dbReference type="NCBIfam" id="NF010464">
    <property type="entry name" value="PRK13889.1"/>
    <property type="match status" value="1"/>
</dbReference>
<evidence type="ECO:0000256" key="1">
    <source>
        <dbReference type="ARBA" id="ARBA00010873"/>
    </source>
</evidence>
<dbReference type="Gene3D" id="2.30.30.940">
    <property type="match status" value="1"/>
</dbReference>
<proteinExistence type="inferred from homology"/>
<dbReference type="EMBL" id="QFYS01000001">
    <property type="protein sequence ID" value="RAK68734.1"/>
    <property type="molecule type" value="Genomic_DNA"/>
</dbReference>
<dbReference type="RefSeq" id="WP_111274226.1">
    <property type="nucleotide sequence ID" value="NZ_QFYS01000001.1"/>
</dbReference>
<dbReference type="Pfam" id="PF13604">
    <property type="entry name" value="AAA_30"/>
    <property type="match status" value="1"/>
</dbReference>
<dbReference type="InterPro" id="IPR027417">
    <property type="entry name" value="P-loop_NTPase"/>
</dbReference>
<comment type="caution">
    <text evidence="5">The sequence shown here is derived from an EMBL/GenBank/DDBJ whole genome shotgun (WGS) entry which is preliminary data.</text>
</comment>
<sequence length="870" mass="94918">MAIYHFSAKVISRAKGSSAVAAAAYRSASRLQDERLDRAHDFSAKAGVVHSEVMLPEGAPERWRDRETLWNEVEAREVRKDAQLAREVEFALPRELSQRDGVELARSFVQREFVGKGMVADLNVHWDVGADGEAKPHAHVMLGLRSAGPEGFGGKVRDWNATDQLVAWREAWANHANRRLAELGIDTRIDARALKDQGIDLEPQNKIGASGARREIHGEAAERAEDHRAIARRNGERILAEPQIALSAITHQQATFTDHDLARFLHRHTDGKAQFDAALAKVRTSDEIVRLGRDGRGRARFTSREMMRVERGLERDADSLAERPGHRVSERDKAAALARSSAAGFDLSTAQRDALDHVTRRGDLGLLVGYAGTGKSALLGVAREAWEAQGYRVRGAALSGMAAESLEGGSGIPSRTLASLEHAWARDRDTLGPRDVLVVDEAGLVGSRQLGRVMAQAQAAGAKVVMVGDAEQLQAIEAGAAFRALAERHGAYELTEIRRQQIDWQRDATRQLATGRTVQALAAYAGAGAVRGHEDPGDAREAVVAGWWEAKQTAPESSQVMLAYTRDDVAALNSLARARMQGAGALGTDHRVETTRGARLLAEGERIVFLRNERELGVKNGTLGTVEQLSETRMAVRLDDGRRVAFDHNAYTDLDHGYATTIHKSQGVTVDRAHVLASGFMDRHATYVALSRHREAVTLHYDRTTFADDAALAKGLARERAKDSTLDYPDLFAERRGIGANSTSGIFAQFRGAAPSEGPLREAHQDDLARTQAFARAWRDMHRMQASGLEVLPHQQVAFDRAAGALDRARPGLAAGMDAALIREPSLAMAAARGRPEALMRAAERHVELGRGGPDLSRSLERGRDTGLER</sequence>
<name>A0A328BSA2_9CAUL</name>